<sequence>MDRLDPDDSGSRKPQTGTEQGVLDLKHPVSQFPDSFSASLGRQASSFCFQDSQTGNNQTSPPPLPESQSIIHRKRDVAPGNQPELPTHRNRQVSAASSGGVRTSIDIPDEEIDGVDATRLTEKKAKQEKAGVDRRCHEGVNAAHAEGQLFSLENNKSNHELFYTDIKKAEIVSGFGSEKKAVDKFGEEAYAARSIACHTLKPAPLRLPSRTKQPAIGENKSDVKAPLPLNLKPAVALQPNTHKNRMVSGDYPVAAFKSYETKNNRSASASQVGAINFSRPKTQQPQSQIVHGQSGTKENSVFGVDKKAHTLPTYASKDVFRFSPSKMGASQASDDIDKENIQGFSNTSKPRSVDACIAAEGEMSKTDVVKAHQSQTHEANQTTQGQNRHSYTADEYQDLIQGDFERFTRDSPEKQRGNQASVAPSPPPTATGQGDIVPQTIVFNGQFPQPQPLAGTRAAGGSKLPPTPSSNQSTDLDSEMGRKMAMLDDFFDEKNDEIYDNLGPGYDPEQTQPWDDPNWNEDVLAHGYASMKTNYDPFVDEGDPVPLTRAQRREVLHSYGMTEAEYPAPPAGYPTPSGVAEGSIAPPCPTRPPPPIPIPGDGEAVQVQSLRSGPRRFQRAATAPSAPGRESPAAGYDADWF</sequence>
<comment type="caution">
    <text evidence="2">The sequence shown here is derived from an EMBL/GenBank/DDBJ whole genome shotgun (WGS) entry which is preliminary data.</text>
</comment>
<feature type="region of interest" description="Disordered" evidence="1">
    <location>
        <begin position="366"/>
        <end position="390"/>
    </location>
</feature>
<dbReference type="EMBL" id="WIGN01000009">
    <property type="protein sequence ID" value="KAF6819540.1"/>
    <property type="molecule type" value="Genomic_DNA"/>
</dbReference>
<feature type="region of interest" description="Disordered" evidence="1">
    <location>
        <begin position="572"/>
        <end position="641"/>
    </location>
</feature>
<dbReference type="AlphaFoldDB" id="A0A8H6JVG9"/>
<evidence type="ECO:0000313" key="2">
    <source>
        <dbReference type="EMBL" id="KAF6819540.1"/>
    </source>
</evidence>
<accession>A0A8H6JVG9</accession>
<name>A0A8H6JVG9_9PEZI</name>
<feature type="compositionally biased region" description="Basic and acidic residues" evidence="1">
    <location>
        <begin position="1"/>
        <end position="11"/>
    </location>
</feature>
<reference evidence="2 3" key="1">
    <citation type="journal article" date="2020" name="Phytopathology">
        <title>Genome Sequence Resources of Colletotrichum truncatum, C. plurivorum, C. musicola, and C. sojae: Four Species Pathogenic to Soybean (Glycine max).</title>
        <authorList>
            <person name="Rogerio F."/>
            <person name="Boufleur T.R."/>
            <person name="Ciampi-Guillardi M."/>
            <person name="Sukno S.A."/>
            <person name="Thon M.R."/>
            <person name="Massola Junior N.S."/>
            <person name="Baroncelli R."/>
        </authorList>
    </citation>
    <scope>NUCLEOTIDE SEQUENCE [LARGE SCALE GENOMIC DNA]</scope>
    <source>
        <strain evidence="2 3">LFN0009</strain>
    </source>
</reference>
<evidence type="ECO:0000313" key="3">
    <source>
        <dbReference type="Proteomes" id="UP000652219"/>
    </source>
</evidence>
<feature type="region of interest" description="Disordered" evidence="1">
    <location>
        <begin position="410"/>
        <end position="476"/>
    </location>
</feature>
<feature type="compositionally biased region" description="Polar residues" evidence="1">
    <location>
        <begin position="32"/>
        <end position="59"/>
    </location>
</feature>
<organism evidence="2 3">
    <name type="scientific">Colletotrichum sojae</name>
    <dbReference type="NCBI Taxonomy" id="2175907"/>
    <lineage>
        <taxon>Eukaryota</taxon>
        <taxon>Fungi</taxon>
        <taxon>Dikarya</taxon>
        <taxon>Ascomycota</taxon>
        <taxon>Pezizomycotina</taxon>
        <taxon>Sordariomycetes</taxon>
        <taxon>Hypocreomycetidae</taxon>
        <taxon>Glomerellales</taxon>
        <taxon>Glomerellaceae</taxon>
        <taxon>Colletotrichum</taxon>
        <taxon>Colletotrichum orchidearum species complex</taxon>
    </lineage>
</organism>
<gene>
    <name evidence="2" type="ORF">CSOJ01_01283</name>
</gene>
<feature type="compositionally biased region" description="Polar residues" evidence="1">
    <location>
        <begin position="92"/>
        <end position="101"/>
    </location>
</feature>
<protein>
    <submittedName>
        <fullName evidence="2">Uncharacterized protein</fullName>
    </submittedName>
</protein>
<proteinExistence type="predicted"/>
<keyword evidence="3" id="KW-1185">Reference proteome</keyword>
<feature type="region of interest" description="Disordered" evidence="1">
    <location>
        <begin position="1"/>
        <end position="106"/>
    </location>
</feature>
<feature type="compositionally biased region" description="Polar residues" evidence="1">
    <location>
        <begin position="372"/>
        <end position="390"/>
    </location>
</feature>
<feature type="compositionally biased region" description="Pro residues" evidence="1">
    <location>
        <begin position="586"/>
        <end position="598"/>
    </location>
</feature>
<dbReference type="Proteomes" id="UP000652219">
    <property type="component" value="Unassembled WGS sequence"/>
</dbReference>
<evidence type="ECO:0000256" key="1">
    <source>
        <dbReference type="SAM" id="MobiDB-lite"/>
    </source>
</evidence>
<feature type="region of interest" description="Disordered" evidence="1">
    <location>
        <begin position="326"/>
        <end position="352"/>
    </location>
</feature>